<sequence length="657" mass="73073">MKQKVLATDIFDLIAVSQPVATSTAVFYLTTQMRAQQDDYATTIMRLDRETRLTTQWGTLSGQDKQLALTDDQQWVTFTSLDAHQVRQVYRQSLSGGSPEQVTVAETSVLSYVTNADATIVYYQVDRPLMDNIDDDRPKLVTYTHATYKDNHLGYFAENVSHEIFAQIVGNDDAQSVYQNTERFTLGPLSHDGALLAFSTAGQPKEETDFSVATWTLKIATGERTRVTASTATAALTPVAFSADDSRLLVVGSTNAIPNVTAPHLYCYDVLQRSLTDLTPNRDVIVGDAVLSADAQQNLRGQAAAFIDNDTVVYQQLTEGTMRLMTVDLTTQKSQVLVDGQQHITDFMVTPDGQQVIYTKSSWLNVAAIEAVQIETRAVTPVSNPNEAYEEAHALVDPTRFTFKGEADVVVHGWYLPPVDTKQLTQYPVMLYIHGGPGANYGESFFHELQVYASAGYGVIAINPRGSTSYGEDFRHAVIGHYGQGDYTDLMDGLDYVLSQDPKIDQNHQYVTGGSYGGYMTNWIEGHTDRFKAAVTQRSIANWISMFGTSDIGYSFLPWELTGNQTMSVTDTTPLWDASPLKFVQNVKTPTLVLHSERDFRCPIGQGEEWFTSLRLNGVEAKMVRFPGENHGLSRNGKPSLRVERIRQIQDWFTTHC</sequence>
<dbReference type="OrthoDB" id="108903at2"/>
<evidence type="ECO:0000259" key="4">
    <source>
        <dbReference type="Pfam" id="PF00326"/>
    </source>
</evidence>
<protein>
    <submittedName>
        <fullName evidence="5">Peptidase S9</fullName>
    </submittedName>
    <submittedName>
        <fullName evidence="6">S9C subfamily peptidase</fullName>
    </submittedName>
</protein>
<dbReference type="Gene3D" id="2.120.10.30">
    <property type="entry name" value="TolB, C-terminal domain"/>
    <property type="match status" value="1"/>
</dbReference>
<dbReference type="EMBL" id="BJUD01000059">
    <property type="protein sequence ID" value="GEK29474.1"/>
    <property type="molecule type" value="Genomic_DNA"/>
</dbReference>
<evidence type="ECO:0000313" key="5">
    <source>
        <dbReference type="EMBL" id="GEK29474.1"/>
    </source>
</evidence>
<dbReference type="FunFam" id="3.40.50.1820:FF:000028">
    <property type="entry name" value="S9 family peptidase"/>
    <property type="match status" value="1"/>
</dbReference>
<feature type="domain" description="Peptidase S9 prolyl oligopeptidase catalytic" evidence="4">
    <location>
        <begin position="444"/>
        <end position="656"/>
    </location>
</feature>
<dbReference type="PANTHER" id="PTHR42776:SF27">
    <property type="entry name" value="DIPEPTIDYL PEPTIDASE FAMILY MEMBER 6"/>
    <property type="match status" value="1"/>
</dbReference>
<dbReference type="InterPro" id="IPR029058">
    <property type="entry name" value="AB_hydrolase_fold"/>
</dbReference>
<dbReference type="Pfam" id="PF00326">
    <property type="entry name" value="Peptidase_S9"/>
    <property type="match status" value="1"/>
</dbReference>
<accession>A0A0R2KXT2</accession>
<keyword evidence="3" id="KW-0378">Hydrolase</keyword>
<proteinExistence type="inferred from homology"/>
<dbReference type="STRING" id="348151.IV55_GL000608"/>
<dbReference type="GO" id="GO:0006508">
    <property type="term" value="P:proteolysis"/>
    <property type="evidence" value="ECO:0007669"/>
    <property type="project" value="UniProtKB-KW"/>
</dbReference>
<evidence type="ECO:0000256" key="1">
    <source>
        <dbReference type="ARBA" id="ARBA00010040"/>
    </source>
</evidence>
<dbReference type="Gene3D" id="3.40.50.1820">
    <property type="entry name" value="alpha/beta hydrolase"/>
    <property type="match status" value="1"/>
</dbReference>
<organism evidence="6 7">
    <name type="scientific">Furfurilactobacillus siliginis</name>
    <dbReference type="NCBI Taxonomy" id="348151"/>
    <lineage>
        <taxon>Bacteria</taxon>
        <taxon>Bacillati</taxon>
        <taxon>Bacillota</taxon>
        <taxon>Bacilli</taxon>
        <taxon>Lactobacillales</taxon>
        <taxon>Lactobacillaceae</taxon>
        <taxon>Furfurilactobacillus</taxon>
    </lineage>
</organism>
<dbReference type="SUPFAM" id="SSF82171">
    <property type="entry name" value="DPP6 N-terminal domain-like"/>
    <property type="match status" value="1"/>
</dbReference>
<dbReference type="PATRIC" id="fig|348151.3.peg.625"/>
<keyword evidence="7" id="KW-1185">Reference proteome</keyword>
<gene>
    <name evidence="6" type="ORF">IV55_GL000608</name>
    <name evidence="5" type="ORF">LSI01_17850</name>
</gene>
<comment type="similarity">
    <text evidence="1">Belongs to the peptidase S9C family.</text>
</comment>
<name>A0A0R2KXT2_9LACO</name>
<dbReference type="Proteomes" id="UP000051139">
    <property type="component" value="Unassembled WGS sequence"/>
</dbReference>
<dbReference type="SUPFAM" id="SSF53474">
    <property type="entry name" value="alpha/beta-Hydrolases"/>
    <property type="match status" value="1"/>
</dbReference>
<evidence type="ECO:0000256" key="3">
    <source>
        <dbReference type="ARBA" id="ARBA00022801"/>
    </source>
</evidence>
<reference evidence="6 7" key="1">
    <citation type="journal article" date="2015" name="Genome Announc.">
        <title>Expanding the biotechnology potential of lactobacilli through comparative genomics of 213 strains and associated genera.</title>
        <authorList>
            <person name="Sun Z."/>
            <person name="Harris H.M."/>
            <person name="McCann A."/>
            <person name="Guo C."/>
            <person name="Argimon S."/>
            <person name="Zhang W."/>
            <person name="Yang X."/>
            <person name="Jeffery I.B."/>
            <person name="Cooney J.C."/>
            <person name="Kagawa T.F."/>
            <person name="Liu W."/>
            <person name="Song Y."/>
            <person name="Salvetti E."/>
            <person name="Wrobel A."/>
            <person name="Rasinkangas P."/>
            <person name="Parkhill J."/>
            <person name="Rea M.C."/>
            <person name="O'Sullivan O."/>
            <person name="Ritari J."/>
            <person name="Douillard F.P."/>
            <person name="Paul Ross R."/>
            <person name="Yang R."/>
            <person name="Briner A.E."/>
            <person name="Felis G.E."/>
            <person name="de Vos W.M."/>
            <person name="Barrangou R."/>
            <person name="Klaenhammer T.R."/>
            <person name="Caufield P.W."/>
            <person name="Cui Y."/>
            <person name="Zhang H."/>
            <person name="O'Toole P.W."/>
        </authorList>
    </citation>
    <scope>NUCLEOTIDE SEQUENCE [LARGE SCALE GENOMIC DNA]</scope>
    <source>
        <strain evidence="6 7">DSM 22696</strain>
    </source>
</reference>
<reference evidence="5 8" key="2">
    <citation type="submission" date="2019-07" db="EMBL/GenBank/DDBJ databases">
        <title>Whole genome shotgun sequence of Lactobacillus siliginis NBRC 101315.</title>
        <authorList>
            <person name="Hosoyama A."/>
            <person name="Uohara A."/>
            <person name="Ohji S."/>
            <person name="Ichikawa N."/>
        </authorList>
    </citation>
    <scope>NUCLEOTIDE SEQUENCE [LARGE SCALE GENOMIC DNA]</scope>
    <source>
        <strain evidence="5 8">NBRC 101315</strain>
    </source>
</reference>
<comment type="caution">
    <text evidence="6">The sequence shown here is derived from an EMBL/GenBank/DDBJ whole genome shotgun (WGS) entry which is preliminary data.</text>
</comment>
<evidence type="ECO:0000313" key="7">
    <source>
        <dbReference type="Proteomes" id="UP000051139"/>
    </source>
</evidence>
<dbReference type="Proteomes" id="UP000321429">
    <property type="component" value="Unassembled WGS sequence"/>
</dbReference>
<evidence type="ECO:0000256" key="2">
    <source>
        <dbReference type="ARBA" id="ARBA00022670"/>
    </source>
</evidence>
<dbReference type="RefSeq" id="WP_057811457.1">
    <property type="nucleotide sequence ID" value="NZ_BJUD01000059.1"/>
</dbReference>
<dbReference type="InterPro" id="IPR001375">
    <property type="entry name" value="Peptidase_S9_cat"/>
</dbReference>
<dbReference type="InterPro" id="IPR011042">
    <property type="entry name" value="6-blade_b-propeller_TolB-like"/>
</dbReference>
<dbReference type="GO" id="GO:0004252">
    <property type="term" value="F:serine-type endopeptidase activity"/>
    <property type="evidence" value="ECO:0007669"/>
    <property type="project" value="TreeGrafter"/>
</dbReference>
<evidence type="ECO:0000313" key="8">
    <source>
        <dbReference type="Proteomes" id="UP000321429"/>
    </source>
</evidence>
<dbReference type="PANTHER" id="PTHR42776">
    <property type="entry name" value="SERINE PEPTIDASE S9 FAMILY MEMBER"/>
    <property type="match status" value="1"/>
</dbReference>
<dbReference type="AlphaFoldDB" id="A0A0R2KXT2"/>
<keyword evidence="2" id="KW-0645">Protease</keyword>
<evidence type="ECO:0000313" key="6">
    <source>
        <dbReference type="EMBL" id="KRN94096.1"/>
    </source>
</evidence>
<dbReference type="EMBL" id="JQCB01000017">
    <property type="protein sequence ID" value="KRN94096.1"/>
    <property type="molecule type" value="Genomic_DNA"/>
</dbReference>